<evidence type="ECO:0000313" key="4">
    <source>
        <dbReference type="Proteomes" id="UP000729402"/>
    </source>
</evidence>
<dbReference type="GO" id="GO:0005634">
    <property type="term" value="C:nucleus"/>
    <property type="evidence" value="ECO:0007669"/>
    <property type="project" value="TreeGrafter"/>
</dbReference>
<dbReference type="Pfam" id="PF13837">
    <property type="entry name" value="Myb_DNA-bind_4"/>
    <property type="match status" value="1"/>
</dbReference>
<sequence>MATRRRGAAPQPPAWTPEPWSDGETSALLDAWGPRYIRAAGGALRTVDWRACAAAVTARRASAGRAPRTVDQCKNRMDYLKKRLRAERSRPKGCPPPPPPVSGSLDRLRSLLRLVPSVPPGFTPRGGAIPKEEEEEETCAPLPRAWPSVPKRPRTAVALSPVCSSAGHRHEDGRAPCTEVAAALDRLAGTYERVEAAKQKEVTRLEERRLETMRDLEIERMRILVDVAISTSGVTDAATATAAASSSCVEKAIDRDALAKSYIGLGYRKSLARYRTAHAA</sequence>
<evidence type="ECO:0000256" key="1">
    <source>
        <dbReference type="SAM" id="MobiDB-lite"/>
    </source>
</evidence>
<feature type="domain" description="Myb/SANT-like DNA-binding" evidence="2">
    <location>
        <begin position="19"/>
        <end position="92"/>
    </location>
</feature>
<reference evidence="3" key="1">
    <citation type="journal article" date="2021" name="bioRxiv">
        <title>Whole Genome Assembly and Annotation of Northern Wild Rice, Zizania palustris L., Supports a Whole Genome Duplication in the Zizania Genus.</title>
        <authorList>
            <person name="Haas M."/>
            <person name="Kono T."/>
            <person name="Macchietto M."/>
            <person name="Millas R."/>
            <person name="McGilp L."/>
            <person name="Shao M."/>
            <person name="Duquette J."/>
            <person name="Hirsch C.N."/>
            <person name="Kimball J."/>
        </authorList>
    </citation>
    <scope>NUCLEOTIDE SEQUENCE</scope>
    <source>
        <tissue evidence="3">Fresh leaf tissue</tissue>
    </source>
</reference>
<proteinExistence type="predicted"/>
<dbReference type="GO" id="GO:0000976">
    <property type="term" value="F:transcription cis-regulatory region binding"/>
    <property type="evidence" value="ECO:0007669"/>
    <property type="project" value="TreeGrafter"/>
</dbReference>
<evidence type="ECO:0000313" key="3">
    <source>
        <dbReference type="EMBL" id="KAG8063776.1"/>
    </source>
</evidence>
<dbReference type="EMBL" id="JAAALK010000286">
    <property type="protein sequence ID" value="KAG8063776.1"/>
    <property type="molecule type" value="Genomic_DNA"/>
</dbReference>
<protein>
    <recommendedName>
        <fullName evidence="2">Myb/SANT-like DNA-binding domain-containing protein</fullName>
    </recommendedName>
</protein>
<dbReference type="PANTHER" id="PTHR31307">
    <property type="entry name" value="TRIHELIX TRANSCRIPTION FACTOR ASIL2"/>
    <property type="match status" value="1"/>
</dbReference>
<dbReference type="InterPro" id="IPR044823">
    <property type="entry name" value="ASIL1/2-like"/>
</dbReference>
<dbReference type="InterPro" id="IPR044822">
    <property type="entry name" value="Myb_DNA-bind_4"/>
</dbReference>
<comment type="caution">
    <text evidence="3">The sequence shown here is derived from an EMBL/GenBank/DDBJ whole genome shotgun (WGS) entry which is preliminary data.</text>
</comment>
<keyword evidence="4" id="KW-1185">Reference proteome</keyword>
<accession>A0A8J5RZJ2</accession>
<dbReference type="AlphaFoldDB" id="A0A8J5RZJ2"/>
<reference evidence="3" key="2">
    <citation type="submission" date="2021-02" db="EMBL/GenBank/DDBJ databases">
        <authorList>
            <person name="Kimball J.A."/>
            <person name="Haas M.W."/>
            <person name="Macchietto M."/>
            <person name="Kono T."/>
            <person name="Duquette J."/>
            <person name="Shao M."/>
        </authorList>
    </citation>
    <scope>NUCLEOTIDE SEQUENCE</scope>
    <source>
        <tissue evidence="3">Fresh leaf tissue</tissue>
    </source>
</reference>
<feature type="region of interest" description="Disordered" evidence="1">
    <location>
        <begin position="116"/>
        <end position="147"/>
    </location>
</feature>
<organism evidence="3 4">
    <name type="scientific">Zizania palustris</name>
    <name type="common">Northern wild rice</name>
    <dbReference type="NCBI Taxonomy" id="103762"/>
    <lineage>
        <taxon>Eukaryota</taxon>
        <taxon>Viridiplantae</taxon>
        <taxon>Streptophyta</taxon>
        <taxon>Embryophyta</taxon>
        <taxon>Tracheophyta</taxon>
        <taxon>Spermatophyta</taxon>
        <taxon>Magnoliopsida</taxon>
        <taxon>Liliopsida</taxon>
        <taxon>Poales</taxon>
        <taxon>Poaceae</taxon>
        <taxon>BOP clade</taxon>
        <taxon>Oryzoideae</taxon>
        <taxon>Oryzeae</taxon>
        <taxon>Zizaniinae</taxon>
        <taxon>Zizania</taxon>
    </lineage>
</organism>
<dbReference type="OrthoDB" id="691233at2759"/>
<gene>
    <name evidence="3" type="ORF">GUJ93_ZPchr0003g18637</name>
</gene>
<name>A0A8J5RZJ2_ZIZPA</name>
<dbReference type="PANTHER" id="PTHR31307:SF37">
    <property type="entry name" value="OS11G0549670 PROTEIN"/>
    <property type="match status" value="1"/>
</dbReference>
<evidence type="ECO:0000259" key="2">
    <source>
        <dbReference type="Pfam" id="PF13837"/>
    </source>
</evidence>
<dbReference type="Proteomes" id="UP000729402">
    <property type="component" value="Unassembled WGS sequence"/>
</dbReference>
<feature type="region of interest" description="Disordered" evidence="1">
    <location>
        <begin position="1"/>
        <end position="24"/>
    </location>
</feature>